<evidence type="ECO:0000313" key="2">
    <source>
        <dbReference type="Proteomes" id="UP000598360"/>
    </source>
</evidence>
<evidence type="ECO:0000313" key="1">
    <source>
        <dbReference type="EMBL" id="MBE9374963.1"/>
    </source>
</evidence>
<comment type="caution">
    <text evidence="1">The sequence shown here is derived from an EMBL/GenBank/DDBJ whole genome shotgun (WGS) entry which is preliminary data.</text>
</comment>
<keyword evidence="2" id="KW-1185">Reference proteome</keyword>
<accession>A0A929G1R9</accession>
<dbReference type="EMBL" id="JADEYC010000018">
    <property type="protein sequence ID" value="MBE9374963.1"/>
    <property type="molecule type" value="Genomic_DNA"/>
</dbReference>
<reference evidence="1" key="1">
    <citation type="submission" date="2020-10" db="EMBL/GenBank/DDBJ databases">
        <title>Diversity and distribution of actinomycetes associated with coral in the coast of Hainan.</title>
        <authorList>
            <person name="Li F."/>
        </authorList>
    </citation>
    <scope>NUCLEOTIDE SEQUENCE</scope>
    <source>
        <strain evidence="1">HNM0983</strain>
    </source>
</reference>
<dbReference type="Proteomes" id="UP000598360">
    <property type="component" value="Unassembled WGS sequence"/>
</dbReference>
<proteinExistence type="predicted"/>
<dbReference type="AlphaFoldDB" id="A0A929G1R9"/>
<sequence>MEVLVSAAGGAPVPRELRHVADVVQEWGGPRGWRVARDVDKAVLQQFPGTPFHAFRRKQVPVVASGSVDGAPAALLQVDFTVKYQSNGGSTYSSATGGMMSTGKTKKETEYRAPLVVELPAPVPKLEFVLKRDPLDEILHVAKLNRWFRLRTGALGTGVSYLDRMYHLSGSSVEYVRSVFTPERAEWLYTDAKGPLEDVVLGDVRFRLSGRRLIVWSRRNFRDPAVIDGLIRVAQEIRSWIPQQAFQDPAGVQADQGNVPLSQVQLT</sequence>
<gene>
    <name evidence="1" type="ORF">IQ251_10980</name>
</gene>
<organism evidence="1 2">
    <name type="scientific">Saccharopolyspora montiporae</name>
    <dbReference type="NCBI Taxonomy" id="2781240"/>
    <lineage>
        <taxon>Bacteria</taxon>
        <taxon>Bacillati</taxon>
        <taxon>Actinomycetota</taxon>
        <taxon>Actinomycetes</taxon>
        <taxon>Pseudonocardiales</taxon>
        <taxon>Pseudonocardiaceae</taxon>
        <taxon>Saccharopolyspora</taxon>
    </lineage>
</organism>
<name>A0A929G1R9_9PSEU</name>
<protein>
    <submittedName>
        <fullName evidence="1">Uncharacterized protein</fullName>
    </submittedName>
</protein>
<dbReference type="RefSeq" id="WP_193928415.1">
    <property type="nucleotide sequence ID" value="NZ_JADEYC010000018.1"/>
</dbReference>